<organism evidence="2 3">
    <name type="scientific">Butyricicoccus porcorum</name>
    <dbReference type="NCBI Taxonomy" id="1945634"/>
    <lineage>
        <taxon>Bacteria</taxon>
        <taxon>Bacillati</taxon>
        <taxon>Bacillota</taxon>
        <taxon>Clostridia</taxon>
        <taxon>Eubacteriales</taxon>
        <taxon>Butyricicoccaceae</taxon>
        <taxon>Butyricicoccus</taxon>
    </lineage>
</organism>
<keyword evidence="1" id="KW-1133">Transmembrane helix</keyword>
<gene>
    <name evidence="2" type="ORF">CBW42_09350</name>
</gene>
<feature type="transmembrane region" description="Helical" evidence="1">
    <location>
        <begin position="132"/>
        <end position="157"/>
    </location>
</feature>
<keyword evidence="1" id="KW-0812">Transmembrane</keyword>
<dbReference type="InterPro" id="IPR014535">
    <property type="entry name" value="Hpre_diP_synt_I"/>
</dbReference>
<sequence length="168" mass="17748">MRKTKCLAEYGMLAALAMVLSYLETLIPAFFAVPGMKLGLTNLVVLAALYRMGARPAITINFVRIILTSMLFGTAVSLWYSLVGGLMSGAVMIALKQTGKFQPLTVSIAGGVAHNVGQIVIAMLVMQTTAVAWYLLALWVSGIAAGAVIGLLGGWLIDRLPKTEGSMA</sequence>
<accession>A0A252F3D7</accession>
<evidence type="ECO:0000313" key="2">
    <source>
        <dbReference type="EMBL" id="OUM20242.1"/>
    </source>
</evidence>
<dbReference type="Pfam" id="PF07456">
    <property type="entry name" value="Hpre_diP_synt_I"/>
    <property type="match status" value="1"/>
</dbReference>
<feature type="transmembrane region" description="Helical" evidence="1">
    <location>
        <begin position="62"/>
        <end position="83"/>
    </location>
</feature>
<dbReference type="EMBL" id="NHOC01000007">
    <property type="protein sequence ID" value="OUM20242.1"/>
    <property type="molecule type" value="Genomic_DNA"/>
</dbReference>
<proteinExistence type="predicted"/>
<protein>
    <submittedName>
        <fullName evidence="2">Heptaprenyl diphosphate synthase</fullName>
    </submittedName>
</protein>
<dbReference type="InterPro" id="IPR010898">
    <property type="entry name" value="Hpre_diP_synth_I"/>
</dbReference>
<keyword evidence="3" id="KW-1185">Reference proteome</keyword>
<comment type="caution">
    <text evidence="2">The sequence shown here is derived from an EMBL/GenBank/DDBJ whole genome shotgun (WGS) entry which is preliminary data.</text>
</comment>
<keyword evidence="1" id="KW-0472">Membrane</keyword>
<dbReference type="OrthoDB" id="9799095at2"/>
<dbReference type="Gene3D" id="1.10.1760.20">
    <property type="match status" value="1"/>
</dbReference>
<evidence type="ECO:0000256" key="1">
    <source>
        <dbReference type="SAM" id="Phobius"/>
    </source>
</evidence>
<reference evidence="2 3" key="1">
    <citation type="submission" date="2017-05" db="EMBL/GenBank/DDBJ databases">
        <title>Butyricicoccus porcorum sp. nov. a butyrate-producing bacterium from the swine intestinal tract.</title>
        <authorList>
            <person name="Trachsel J."/>
            <person name="Humphrey S."/>
            <person name="Allen H.K."/>
        </authorList>
    </citation>
    <scope>NUCLEOTIDE SEQUENCE [LARGE SCALE GENOMIC DNA]</scope>
    <source>
        <strain evidence="2">BB10</strain>
    </source>
</reference>
<dbReference type="PIRSF" id="PIRSF027391">
    <property type="entry name" value="Hpre_diP_synt_I"/>
    <property type="match status" value="1"/>
</dbReference>
<evidence type="ECO:0000313" key="3">
    <source>
        <dbReference type="Proteomes" id="UP000194903"/>
    </source>
</evidence>
<dbReference type="RefSeq" id="WP_087020433.1">
    <property type="nucleotide sequence ID" value="NZ_NHOC01000007.1"/>
</dbReference>
<feature type="transmembrane region" description="Helical" evidence="1">
    <location>
        <begin position="103"/>
        <end position="125"/>
    </location>
</feature>
<name>A0A252F3D7_9FIRM</name>
<dbReference type="AlphaFoldDB" id="A0A252F3D7"/>
<dbReference type="Proteomes" id="UP000194903">
    <property type="component" value="Unassembled WGS sequence"/>
</dbReference>